<gene>
    <name evidence="2" type="ORF">AMC99_02606</name>
</gene>
<dbReference type="PANTHER" id="PTHR12526">
    <property type="entry name" value="GLYCOSYLTRANSFERASE"/>
    <property type="match status" value="1"/>
</dbReference>
<dbReference type="OrthoDB" id="9790710at2"/>
<reference evidence="2 3" key="1">
    <citation type="submission" date="2015-09" db="EMBL/GenBank/DDBJ databases">
        <title>Complete genome sequence of a benzo[a]pyrene-degrading bacterium Altererythrobacter epoxidivorans CGMCC 1.7731T.</title>
        <authorList>
            <person name="Li Z."/>
            <person name="Cheng H."/>
            <person name="Huo Y."/>
            <person name="Xu X."/>
        </authorList>
    </citation>
    <scope>NUCLEOTIDE SEQUENCE [LARGE SCALE GENOMIC DNA]</scope>
    <source>
        <strain evidence="2 3">CGMCC 1.7731</strain>
    </source>
</reference>
<organism evidence="2 3">
    <name type="scientific">Altererythrobacter epoxidivorans</name>
    <dbReference type="NCBI Taxonomy" id="361183"/>
    <lineage>
        <taxon>Bacteria</taxon>
        <taxon>Pseudomonadati</taxon>
        <taxon>Pseudomonadota</taxon>
        <taxon>Alphaproteobacteria</taxon>
        <taxon>Sphingomonadales</taxon>
        <taxon>Erythrobacteraceae</taxon>
        <taxon>Altererythrobacter</taxon>
    </lineage>
</organism>
<proteinExistence type="predicted"/>
<dbReference type="AlphaFoldDB" id="A0A0M4LWW1"/>
<dbReference type="SUPFAM" id="SSF53756">
    <property type="entry name" value="UDP-Glycosyltransferase/glycogen phosphorylase"/>
    <property type="match status" value="1"/>
</dbReference>
<keyword evidence="2" id="KW-0328">Glycosyltransferase</keyword>
<keyword evidence="3" id="KW-1185">Reference proteome</keyword>
<dbReference type="InterPro" id="IPR001296">
    <property type="entry name" value="Glyco_trans_1"/>
</dbReference>
<sequence length="369" mass="41710">MSERPLSVLFLTRYPEEGASSRYRVFQYIPYLEKLGVTCHVQSFMDQSMYRASMSQGATGRKMLMTVSAAIRRLRTLLKHRRYDVVYMQRELLPFGPPLIENALKRSGTVLVFDYDDALFIKQPSRYNPLATLFRSPEKTIEILRLVDCTVAGNDWLRDSAVKVGGKAETIEVAEDTARFAGPEEKFGEDRGPVTIGWLGSPSTSKYLNEIADVLREVASAHPEVRFEIMGGGEFAMDDVPWRLEDWSLEAEREALKRYDIGLMPLPDQDWSRGKSGGKARTYMASTVVPVVSAIGYNNELLRHGETGFLCKTKDDWRDALEKLITDKALRERMARAARKDVEERFDPAGQAAKIAALLRRLVDDKVAA</sequence>
<dbReference type="KEGG" id="aep:AMC99_02606"/>
<dbReference type="Pfam" id="PF00534">
    <property type="entry name" value="Glycos_transf_1"/>
    <property type="match status" value="1"/>
</dbReference>
<dbReference type="RefSeq" id="WP_061927082.1">
    <property type="nucleotide sequence ID" value="NZ_CP012669.1"/>
</dbReference>
<feature type="domain" description="Glycosyl transferase family 1" evidence="1">
    <location>
        <begin position="283"/>
        <end position="340"/>
    </location>
</feature>
<evidence type="ECO:0000313" key="2">
    <source>
        <dbReference type="EMBL" id="ALE17879.1"/>
    </source>
</evidence>
<dbReference type="PATRIC" id="fig|361183.4.peg.2561"/>
<name>A0A0M4LWW1_9SPHN</name>
<evidence type="ECO:0000259" key="1">
    <source>
        <dbReference type="Pfam" id="PF00534"/>
    </source>
</evidence>
<accession>A0A0M4LWW1</accession>
<dbReference type="EMBL" id="CP012669">
    <property type="protein sequence ID" value="ALE17879.1"/>
    <property type="molecule type" value="Genomic_DNA"/>
</dbReference>
<keyword evidence="2" id="KW-0808">Transferase</keyword>
<dbReference type="CDD" id="cd03801">
    <property type="entry name" value="GT4_PimA-like"/>
    <property type="match status" value="1"/>
</dbReference>
<dbReference type="GO" id="GO:0016757">
    <property type="term" value="F:glycosyltransferase activity"/>
    <property type="evidence" value="ECO:0007669"/>
    <property type="project" value="UniProtKB-KW"/>
</dbReference>
<evidence type="ECO:0000313" key="3">
    <source>
        <dbReference type="Proteomes" id="UP000057938"/>
    </source>
</evidence>
<dbReference type="Proteomes" id="UP000057938">
    <property type="component" value="Chromosome"/>
</dbReference>
<dbReference type="STRING" id="361183.AMC99_02606"/>
<protein>
    <submittedName>
        <fullName evidence="2">Glycosyltransferase</fullName>
        <ecNumber evidence="2">2.4.1.-</ecNumber>
    </submittedName>
</protein>
<dbReference type="Gene3D" id="3.40.50.2000">
    <property type="entry name" value="Glycogen Phosphorylase B"/>
    <property type="match status" value="3"/>
</dbReference>
<dbReference type="EC" id="2.4.1.-" evidence="2"/>